<dbReference type="Gene3D" id="3.20.20.70">
    <property type="entry name" value="Aldolase class I"/>
    <property type="match status" value="1"/>
</dbReference>
<dbReference type="PANTHER" id="PTHR22960:SF0">
    <property type="entry name" value="MOLYBDENUM COFACTOR BIOSYNTHESIS PROTEIN 1"/>
    <property type="match status" value="1"/>
</dbReference>
<evidence type="ECO:0000256" key="7">
    <source>
        <dbReference type="ARBA" id="ARBA00023004"/>
    </source>
</evidence>
<dbReference type="Pfam" id="PF04055">
    <property type="entry name" value="Radical_SAM"/>
    <property type="match status" value="1"/>
</dbReference>
<dbReference type="InterPro" id="IPR058240">
    <property type="entry name" value="rSAM_sf"/>
</dbReference>
<dbReference type="InterPro" id="IPR013483">
    <property type="entry name" value="MoaA"/>
</dbReference>
<dbReference type="GO" id="GO:0005525">
    <property type="term" value="F:GTP binding"/>
    <property type="evidence" value="ECO:0007669"/>
    <property type="project" value="UniProtKB-KW"/>
</dbReference>
<comment type="cofactor">
    <cofactor evidence="1">
        <name>[4Fe-4S] cluster</name>
        <dbReference type="ChEBI" id="CHEBI:49883"/>
    </cofactor>
</comment>
<sequence>MALITENNMLKIEDLHGRVHDYLRISITENCNLRCTYCMPAEGINLTPKAHIMTANEIETISKTFVELGVKKIRLTGGEPLVRKDARDIIERLGKLGTELTITTNGLLVHEYIKTFKSAGISSLNISLDTLNKEKYKQITRRDHYDALWKNINLLMENNFEVRINVVLMKGFNDSEIINFINLTKNLNIQIRFIEFMPFNGNQWDKSKLVTYADILELVQNNFQAENILRIQDKPNDTAKNHKIKSYVGSFSVISSVTNPFCGTCNRIRLTADGKLKNCLFSNTENALLDTLRKGESILPLIEKNIKSKFPVRGGMKSDEEFQNPELFSKNRSMIKIGG</sequence>
<feature type="domain" description="Radical SAM core" evidence="13">
    <location>
        <begin position="15"/>
        <end position="226"/>
    </location>
</feature>
<dbReference type="InterPro" id="IPR007197">
    <property type="entry name" value="rSAM"/>
</dbReference>
<dbReference type="Proteomes" id="UP000610746">
    <property type="component" value="Unassembled WGS sequence"/>
</dbReference>
<dbReference type="GO" id="GO:0006777">
    <property type="term" value="P:Mo-molybdopterin cofactor biosynthetic process"/>
    <property type="evidence" value="ECO:0007669"/>
    <property type="project" value="UniProtKB-KW"/>
</dbReference>
<dbReference type="GO" id="GO:0051539">
    <property type="term" value="F:4 iron, 4 sulfur cluster binding"/>
    <property type="evidence" value="ECO:0007669"/>
    <property type="project" value="UniProtKB-KW"/>
</dbReference>
<reference evidence="14" key="1">
    <citation type="submission" date="2020-05" db="EMBL/GenBank/DDBJ databases">
        <title>Genomic Encyclopedia of Type Strains, Phase IV (KMG-V): Genome sequencing to study the core and pangenomes of soil and plant-associated prokaryotes.</title>
        <authorList>
            <person name="Whitman W."/>
        </authorList>
    </citation>
    <scope>NUCLEOTIDE SEQUENCE</scope>
    <source>
        <strain evidence="14">16F</strain>
    </source>
</reference>
<evidence type="ECO:0000256" key="4">
    <source>
        <dbReference type="ARBA" id="ARBA00022691"/>
    </source>
</evidence>
<dbReference type="InterPro" id="IPR000385">
    <property type="entry name" value="MoaA_NifB_PqqE_Fe-S-bd_CS"/>
</dbReference>
<dbReference type="EMBL" id="JABSNO010000001">
    <property type="protein sequence ID" value="NRS91208.1"/>
    <property type="molecule type" value="Genomic_DNA"/>
</dbReference>
<evidence type="ECO:0000256" key="3">
    <source>
        <dbReference type="ARBA" id="ARBA00022485"/>
    </source>
</evidence>
<proteinExistence type="predicted"/>
<dbReference type="PROSITE" id="PS01305">
    <property type="entry name" value="MOAA_NIFB_PQQE"/>
    <property type="match status" value="1"/>
</dbReference>
<name>A0A8J8G4W9_9FLAO</name>
<dbReference type="SFLD" id="SFLDG01067">
    <property type="entry name" value="SPASM/twitch_domain_containing"/>
    <property type="match status" value="1"/>
</dbReference>
<dbReference type="SMART" id="SM00729">
    <property type="entry name" value="Elp3"/>
    <property type="match status" value="1"/>
</dbReference>
<keyword evidence="3" id="KW-0004">4Fe-4S</keyword>
<evidence type="ECO:0000256" key="10">
    <source>
        <dbReference type="ARBA" id="ARBA00023150"/>
    </source>
</evidence>
<dbReference type="InterPro" id="IPR013785">
    <property type="entry name" value="Aldolase_TIM"/>
</dbReference>
<dbReference type="SFLD" id="SFLDG01386">
    <property type="entry name" value="main_SPASM_domain-containing"/>
    <property type="match status" value="1"/>
</dbReference>
<gene>
    <name evidence="14" type="ORF">HNQ03_000273</name>
</gene>
<dbReference type="SFLD" id="SFLDG01383">
    <property type="entry name" value="cyclic_pyranopterin_phosphate"/>
    <property type="match status" value="1"/>
</dbReference>
<dbReference type="InterPro" id="IPR006638">
    <property type="entry name" value="Elp3/MiaA/NifB-like_rSAM"/>
</dbReference>
<evidence type="ECO:0000256" key="1">
    <source>
        <dbReference type="ARBA" id="ARBA00001966"/>
    </source>
</evidence>
<evidence type="ECO:0000256" key="8">
    <source>
        <dbReference type="ARBA" id="ARBA00023014"/>
    </source>
</evidence>
<dbReference type="RefSeq" id="WP_173777833.1">
    <property type="nucleotide sequence ID" value="NZ_JABSNO010000001.1"/>
</dbReference>
<evidence type="ECO:0000256" key="5">
    <source>
        <dbReference type="ARBA" id="ARBA00022723"/>
    </source>
</evidence>
<dbReference type="UniPathway" id="UPA00344"/>
<dbReference type="GO" id="GO:0061798">
    <property type="term" value="F:GTP 3',8'-cyclase activity"/>
    <property type="evidence" value="ECO:0007669"/>
    <property type="project" value="UniProtKB-EC"/>
</dbReference>
<dbReference type="GO" id="GO:0061799">
    <property type="term" value="F:cyclic pyranopterin monophosphate synthase activity"/>
    <property type="evidence" value="ECO:0007669"/>
    <property type="project" value="TreeGrafter"/>
</dbReference>
<evidence type="ECO:0000313" key="14">
    <source>
        <dbReference type="EMBL" id="NRS91208.1"/>
    </source>
</evidence>
<evidence type="ECO:0000256" key="11">
    <source>
        <dbReference type="ARBA" id="ARBA00023239"/>
    </source>
</evidence>
<keyword evidence="8" id="KW-0411">Iron-sulfur</keyword>
<dbReference type="AlphaFoldDB" id="A0A8J8G4W9"/>
<dbReference type="PANTHER" id="PTHR22960">
    <property type="entry name" value="MOLYBDOPTERIN COFACTOR SYNTHESIS PROTEIN A"/>
    <property type="match status" value="1"/>
</dbReference>
<keyword evidence="4" id="KW-0949">S-adenosyl-L-methionine</keyword>
<keyword evidence="15" id="KW-1185">Reference proteome</keyword>
<evidence type="ECO:0000313" key="15">
    <source>
        <dbReference type="Proteomes" id="UP000610746"/>
    </source>
</evidence>
<keyword evidence="6" id="KW-0547">Nucleotide-binding</keyword>
<dbReference type="CDD" id="cd21117">
    <property type="entry name" value="Twitch_MoaA"/>
    <property type="match status" value="1"/>
</dbReference>
<dbReference type="Pfam" id="PF06463">
    <property type="entry name" value="Mob_synth_C"/>
    <property type="match status" value="1"/>
</dbReference>
<dbReference type="EC" id="4.1.99.22" evidence="2"/>
<dbReference type="GO" id="GO:0046872">
    <property type="term" value="F:metal ion binding"/>
    <property type="evidence" value="ECO:0007669"/>
    <property type="project" value="UniProtKB-KW"/>
</dbReference>
<evidence type="ECO:0000256" key="6">
    <source>
        <dbReference type="ARBA" id="ARBA00022741"/>
    </source>
</evidence>
<evidence type="ECO:0000256" key="2">
    <source>
        <dbReference type="ARBA" id="ARBA00012167"/>
    </source>
</evidence>
<organism evidence="14 15">
    <name type="scientific">Frigoriflavimonas asaccharolytica</name>
    <dbReference type="NCBI Taxonomy" id="2735899"/>
    <lineage>
        <taxon>Bacteria</taxon>
        <taxon>Pseudomonadati</taxon>
        <taxon>Bacteroidota</taxon>
        <taxon>Flavobacteriia</taxon>
        <taxon>Flavobacteriales</taxon>
        <taxon>Weeksellaceae</taxon>
        <taxon>Frigoriflavimonas</taxon>
    </lineage>
</organism>
<dbReference type="PROSITE" id="PS51918">
    <property type="entry name" value="RADICAL_SAM"/>
    <property type="match status" value="1"/>
</dbReference>
<dbReference type="CDD" id="cd01335">
    <property type="entry name" value="Radical_SAM"/>
    <property type="match status" value="1"/>
</dbReference>
<dbReference type="InterPro" id="IPR010505">
    <property type="entry name" value="MoaA_twitch"/>
</dbReference>
<dbReference type="NCBIfam" id="TIGR02666">
    <property type="entry name" value="moaA"/>
    <property type="match status" value="1"/>
</dbReference>
<dbReference type="SFLD" id="SFLDS00029">
    <property type="entry name" value="Radical_SAM"/>
    <property type="match status" value="1"/>
</dbReference>
<keyword evidence="9" id="KW-0342">GTP-binding</keyword>
<accession>A0A8J8G4W9</accession>
<comment type="catalytic activity">
    <reaction evidence="12">
        <text>GTP + AH2 + S-adenosyl-L-methionine = (8S)-3',8-cyclo-7,8-dihydroguanosine 5'-triphosphate + 5'-deoxyadenosine + L-methionine + A + H(+)</text>
        <dbReference type="Rhea" id="RHEA:49576"/>
        <dbReference type="ChEBI" id="CHEBI:13193"/>
        <dbReference type="ChEBI" id="CHEBI:15378"/>
        <dbReference type="ChEBI" id="CHEBI:17319"/>
        <dbReference type="ChEBI" id="CHEBI:17499"/>
        <dbReference type="ChEBI" id="CHEBI:37565"/>
        <dbReference type="ChEBI" id="CHEBI:57844"/>
        <dbReference type="ChEBI" id="CHEBI:59789"/>
        <dbReference type="ChEBI" id="CHEBI:131766"/>
        <dbReference type="EC" id="4.1.99.22"/>
    </reaction>
</comment>
<keyword evidence="11" id="KW-0456">Lyase</keyword>
<evidence type="ECO:0000256" key="12">
    <source>
        <dbReference type="ARBA" id="ARBA00048697"/>
    </source>
</evidence>
<comment type="caution">
    <text evidence="14">The sequence shown here is derived from an EMBL/GenBank/DDBJ whole genome shotgun (WGS) entry which is preliminary data.</text>
</comment>
<evidence type="ECO:0000256" key="9">
    <source>
        <dbReference type="ARBA" id="ARBA00023134"/>
    </source>
</evidence>
<dbReference type="InterPro" id="IPR050105">
    <property type="entry name" value="MoCo_biosynth_MoaA/MoaC"/>
</dbReference>
<protein>
    <recommendedName>
        <fullName evidence="2">GTP 3',8-cyclase</fullName>
        <ecNumber evidence="2">4.1.99.22</ecNumber>
    </recommendedName>
</protein>
<dbReference type="InterPro" id="IPR040064">
    <property type="entry name" value="MoaA-like"/>
</dbReference>
<evidence type="ECO:0000259" key="13">
    <source>
        <dbReference type="PROSITE" id="PS51918"/>
    </source>
</evidence>
<keyword evidence="10" id="KW-0501">Molybdenum cofactor biosynthesis</keyword>
<keyword evidence="7" id="KW-0408">Iron</keyword>
<keyword evidence="5" id="KW-0479">Metal-binding</keyword>
<dbReference type="SUPFAM" id="SSF102114">
    <property type="entry name" value="Radical SAM enzymes"/>
    <property type="match status" value="1"/>
</dbReference>